<protein>
    <submittedName>
        <fullName evidence="3">D-alanine-D-alanine ligase-like ATP-grasp enzyme</fullName>
    </submittedName>
</protein>
<dbReference type="Gene3D" id="3.30.470.20">
    <property type="entry name" value="ATP-grasp fold, B domain"/>
    <property type="match status" value="1"/>
</dbReference>
<organism evidence="3 4">
    <name type="scientific">Stella humosa</name>
    <dbReference type="NCBI Taxonomy" id="94"/>
    <lineage>
        <taxon>Bacteria</taxon>
        <taxon>Pseudomonadati</taxon>
        <taxon>Pseudomonadota</taxon>
        <taxon>Alphaproteobacteria</taxon>
        <taxon>Rhodospirillales</taxon>
        <taxon>Stellaceae</taxon>
        <taxon>Stella</taxon>
    </lineage>
</organism>
<dbReference type="Proteomes" id="UP000278222">
    <property type="component" value="Unassembled WGS sequence"/>
</dbReference>
<dbReference type="Gene3D" id="3.30.1490.20">
    <property type="entry name" value="ATP-grasp fold, A domain"/>
    <property type="match status" value="1"/>
</dbReference>
<gene>
    <name evidence="3" type="ORF">EDC65_0371</name>
</gene>
<dbReference type="SUPFAM" id="SSF56059">
    <property type="entry name" value="Glutathione synthetase ATP-binding domain-like"/>
    <property type="match status" value="1"/>
</dbReference>
<evidence type="ECO:0000313" key="3">
    <source>
        <dbReference type="EMBL" id="ROQ01193.1"/>
    </source>
</evidence>
<evidence type="ECO:0000256" key="1">
    <source>
        <dbReference type="PROSITE-ProRule" id="PRU00409"/>
    </source>
</evidence>
<keyword evidence="1" id="KW-0547">Nucleotide-binding</keyword>
<sequence>MGSLSGANRLATRSVVVAKVAGSYDAGLWRATLELGRRVRAEAFPDDPGEAAPTILRDAVERLCDRLCVFMELPRPALVRTPMGDASRDTVLLPGPQIHVIGVLRLAIEMLATAAAGPSSEDAVDRLRDRLLEHRRLALIVFRGSRGPLVKAAIRRNMPWRFLSFADHLLQFGEGRRARRLAASGSTETREVALSLASDKRTGSTVLRRAGLPVARQAEVASPGDVMRLAAEVGYPLVIKPYALRRQTGIRFVYRPEQIEAELKAAASHGVGVVAESFLPGPEHRVLVLDGRVIGAFERPAPQVVGDGRSTIAQLAAVLNGAGRGERHQGFALHPVLIDEQSHAFLESRGWSVDSVPPPGAVVETHPLPFVGFGGGARLDSTERIHPDNHALAARALAALDLDLGGIDLRIPDISLSWREVGAGICEVNPRPDLGAHYLPGLDRDVAGIVLDRRGPPDGHGRMPHILVVGDGDLAERARAIAEALHRAFGWKVGLATGDGVWLGHVVLPADRWAGLATATLFVEDPTLDAAVLAIRRDLLFAEGAGTEHPDLVLTEPEVPGSASPVMGFLRAAGARILPLPATAAAAADLAVAGLRRFRIGLPPS</sequence>
<dbReference type="GO" id="GO:0016874">
    <property type="term" value="F:ligase activity"/>
    <property type="evidence" value="ECO:0007669"/>
    <property type="project" value="UniProtKB-KW"/>
</dbReference>
<dbReference type="Pfam" id="PF02786">
    <property type="entry name" value="CPSase_L_D2"/>
    <property type="match status" value="1"/>
</dbReference>
<dbReference type="EMBL" id="RJKX01000011">
    <property type="protein sequence ID" value="ROQ01193.1"/>
    <property type="molecule type" value="Genomic_DNA"/>
</dbReference>
<keyword evidence="4" id="KW-1185">Reference proteome</keyword>
<comment type="caution">
    <text evidence="3">The sequence shown here is derived from an EMBL/GenBank/DDBJ whole genome shotgun (WGS) entry which is preliminary data.</text>
</comment>
<evidence type="ECO:0000259" key="2">
    <source>
        <dbReference type="PROSITE" id="PS50975"/>
    </source>
</evidence>
<dbReference type="GO" id="GO:0005524">
    <property type="term" value="F:ATP binding"/>
    <property type="evidence" value="ECO:0007669"/>
    <property type="project" value="UniProtKB-UniRule"/>
</dbReference>
<accession>A0A3N1MBU0</accession>
<keyword evidence="1" id="KW-0067">ATP-binding</keyword>
<dbReference type="GO" id="GO:0046872">
    <property type="term" value="F:metal ion binding"/>
    <property type="evidence" value="ECO:0007669"/>
    <property type="project" value="InterPro"/>
</dbReference>
<evidence type="ECO:0000313" key="4">
    <source>
        <dbReference type="Proteomes" id="UP000278222"/>
    </source>
</evidence>
<dbReference type="InterPro" id="IPR005479">
    <property type="entry name" value="CPAse_ATP-bd"/>
</dbReference>
<proteinExistence type="predicted"/>
<feature type="domain" description="ATP-grasp" evidence="2">
    <location>
        <begin position="204"/>
        <end position="455"/>
    </location>
</feature>
<dbReference type="InterPro" id="IPR011761">
    <property type="entry name" value="ATP-grasp"/>
</dbReference>
<dbReference type="RefSeq" id="WP_123687982.1">
    <property type="nucleotide sequence ID" value="NZ_AP019700.1"/>
</dbReference>
<keyword evidence="3" id="KW-0436">Ligase</keyword>
<dbReference type="AlphaFoldDB" id="A0A3N1MBU0"/>
<name>A0A3N1MBU0_9PROT</name>
<dbReference type="OrthoDB" id="9775266at2"/>
<dbReference type="PROSITE" id="PS50975">
    <property type="entry name" value="ATP_GRASP"/>
    <property type="match status" value="1"/>
</dbReference>
<reference evidence="3 4" key="1">
    <citation type="submission" date="2018-11" db="EMBL/GenBank/DDBJ databases">
        <title>Genomic Encyclopedia of Type Strains, Phase IV (KMG-IV): sequencing the most valuable type-strain genomes for metagenomic binning, comparative biology and taxonomic classification.</title>
        <authorList>
            <person name="Goeker M."/>
        </authorList>
    </citation>
    <scope>NUCLEOTIDE SEQUENCE [LARGE SCALE GENOMIC DNA]</scope>
    <source>
        <strain evidence="3 4">DSM 5900</strain>
    </source>
</reference>
<dbReference type="InterPro" id="IPR013815">
    <property type="entry name" value="ATP_grasp_subdomain_1"/>
</dbReference>